<dbReference type="InterPro" id="IPR017438">
    <property type="entry name" value="ATP-NAD_kinase_N"/>
</dbReference>
<keyword evidence="1 6" id="KW-0808">Transferase</keyword>
<gene>
    <name evidence="6" type="ORF">ACFOMD_00635</name>
</gene>
<dbReference type="PANTHER" id="PTHR12358">
    <property type="entry name" value="SPHINGOSINE KINASE"/>
    <property type="match status" value="1"/>
</dbReference>
<sequence length="298" mass="31902">MSGAPSTLLVLINRDSGLPGAAPVEHRLRELFAAESLDAELRVVERGEDIAELARAAVGRYAALVVAGGDGSLSAAAGALAGTDMPLGILPLGTFNHFARDLGLPIDLERAIRVLAAGKRRRVDVGEVNGRVFVNNSSVGIYTDVVEDRDRQRRGTGRRKTVAAAIAGFRALARYRRQRLTVSVGGQVWRKRTSLLFVGNNSYRLSFPNLSGRTRLDGGELCLFAVTGHGWRLVRLMLRTLLGHADADADFQRVEGIDGLTIDSDAPSLVVALDGEVATLATPLTYRSRPTALTVIAP</sequence>
<dbReference type="InterPro" id="IPR050187">
    <property type="entry name" value="Lipid_Phosphate_FormReg"/>
</dbReference>
<evidence type="ECO:0000256" key="2">
    <source>
        <dbReference type="ARBA" id="ARBA00022741"/>
    </source>
</evidence>
<keyword evidence="4" id="KW-0067">ATP-binding</keyword>
<evidence type="ECO:0000313" key="6">
    <source>
        <dbReference type="EMBL" id="MFC3711054.1"/>
    </source>
</evidence>
<name>A0ABV7X6V1_9SPHN</name>
<dbReference type="PROSITE" id="PS50146">
    <property type="entry name" value="DAGK"/>
    <property type="match status" value="1"/>
</dbReference>
<dbReference type="InterPro" id="IPR001206">
    <property type="entry name" value="Diacylglycerol_kinase_cat_dom"/>
</dbReference>
<comment type="caution">
    <text evidence="6">The sequence shown here is derived from an EMBL/GenBank/DDBJ whole genome shotgun (WGS) entry which is preliminary data.</text>
</comment>
<dbReference type="SMART" id="SM00046">
    <property type="entry name" value="DAGKc"/>
    <property type="match status" value="1"/>
</dbReference>
<dbReference type="InterPro" id="IPR016064">
    <property type="entry name" value="NAD/diacylglycerol_kinase_sf"/>
</dbReference>
<dbReference type="SUPFAM" id="SSF111331">
    <property type="entry name" value="NAD kinase/diacylglycerol kinase-like"/>
    <property type="match status" value="1"/>
</dbReference>
<dbReference type="GO" id="GO:0016301">
    <property type="term" value="F:kinase activity"/>
    <property type="evidence" value="ECO:0007669"/>
    <property type="project" value="UniProtKB-KW"/>
</dbReference>
<accession>A0ABV7X6V1</accession>
<keyword evidence="3 6" id="KW-0418">Kinase</keyword>
<protein>
    <submittedName>
        <fullName evidence="6">Diacylglycerol/lipid kinase family protein</fullName>
        <ecNumber evidence="6">2.7.1.-</ecNumber>
    </submittedName>
</protein>
<dbReference type="Gene3D" id="2.60.200.40">
    <property type="match status" value="1"/>
</dbReference>
<evidence type="ECO:0000259" key="5">
    <source>
        <dbReference type="PROSITE" id="PS50146"/>
    </source>
</evidence>
<dbReference type="RefSeq" id="WP_380855230.1">
    <property type="nucleotide sequence ID" value="NZ_JBHRXV010000001.1"/>
</dbReference>
<keyword evidence="2" id="KW-0547">Nucleotide-binding</keyword>
<dbReference type="Pfam" id="PF00781">
    <property type="entry name" value="DAGK_cat"/>
    <property type="match status" value="1"/>
</dbReference>
<evidence type="ECO:0000256" key="3">
    <source>
        <dbReference type="ARBA" id="ARBA00022777"/>
    </source>
</evidence>
<evidence type="ECO:0000313" key="7">
    <source>
        <dbReference type="Proteomes" id="UP001595615"/>
    </source>
</evidence>
<feature type="domain" description="DAGKc" evidence="5">
    <location>
        <begin position="3"/>
        <end position="132"/>
    </location>
</feature>
<dbReference type="EC" id="2.7.1.-" evidence="6"/>
<reference evidence="7" key="1">
    <citation type="journal article" date="2019" name="Int. J. Syst. Evol. Microbiol.">
        <title>The Global Catalogue of Microorganisms (GCM) 10K type strain sequencing project: providing services to taxonomists for standard genome sequencing and annotation.</title>
        <authorList>
            <consortium name="The Broad Institute Genomics Platform"/>
            <consortium name="The Broad Institute Genome Sequencing Center for Infectious Disease"/>
            <person name="Wu L."/>
            <person name="Ma J."/>
        </authorList>
    </citation>
    <scope>NUCLEOTIDE SEQUENCE [LARGE SCALE GENOMIC DNA]</scope>
    <source>
        <strain evidence="7">KCTC 42644</strain>
    </source>
</reference>
<dbReference type="PANTHER" id="PTHR12358:SF54">
    <property type="entry name" value="SPHINGOSINE KINASE RELATED PROTEIN"/>
    <property type="match status" value="1"/>
</dbReference>
<dbReference type="Proteomes" id="UP001595615">
    <property type="component" value="Unassembled WGS sequence"/>
</dbReference>
<dbReference type="InterPro" id="IPR045540">
    <property type="entry name" value="YegS/DAGK_C"/>
</dbReference>
<proteinExistence type="predicted"/>
<evidence type="ECO:0000256" key="4">
    <source>
        <dbReference type="ARBA" id="ARBA00022840"/>
    </source>
</evidence>
<keyword evidence="7" id="KW-1185">Reference proteome</keyword>
<dbReference type="Gene3D" id="3.40.50.10330">
    <property type="entry name" value="Probable inorganic polyphosphate/atp-NAD kinase, domain 1"/>
    <property type="match status" value="1"/>
</dbReference>
<evidence type="ECO:0000256" key="1">
    <source>
        <dbReference type="ARBA" id="ARBA00022679"/>
    </source>
</evidence>
<dbReference type="EMBL" id="JBHRXV010000001">
    <property type="protein sequence ID" value="MFC3711054.1"/>
    <property type="molecule type" value="Genomic_DNA"/>
</dbReference>
<organism evidence="6 7">
    <name type="scientific">Sphingoaurantiacus capsulatus</name>
    <dbReference type="NCBI Taxonomy" id="1771310"/>
    <lineage>
        <taxon>Bacteria</taxon>
        <taxon>Pseudomonadati</taxon>
        <taxon>Pseudomonadota</taxon>
        <taxon>Alphaproteobacteria</taxon>
        <taxon>Sphingomonadales</taxon>
        <taxon>Sphingosinicellaceae</taxon>
        <taxon>Sphingoaurantiacus</taxon>
    </lineage>
</organism>
<dbReference type="Pfam" id="PF19279">
    <property type="entry name" value="YegS_C"/>
    <property type="match status" value="1"/>
</dbReference>